<reference evidence="9" key="1">
    <citation type="journal article" date="2018" name="Genome Biol.">
        <title>SKESA: strategic k-mer extension for scrupulous assemblies.</title>
        <authorList>
            <person name="Souvorov A."/>
            <person name="Agarwala R."/>
            <person name="Lipman D.J."/>
        </authorList>
    </citation>
    <scope>NUCLEOTIDE SEQUENCE [LARGE SCALE GENOMIC DNA]</scope>
    <source>
        <strain evidence="9">09CEB371LM</strain>
    </source>
</reference>
<evidence type="ECO:0000259" key="6">
    <source>
        <dbReference type="Pfam" id="PF00590"/>
    </source>
</evidence>
<dbReference type="InterPro" id="IPR014777">
    <property type="entry name" value="4pyrrole_Mease_sub1"/>
</dbReference>
<dbReference type="EC" id="2.1.1.289" evidence="8"/>
<gene>
    <name evidence="7" type="ORF">CW845_12230</name>
    <name evidence="8" type="ORF">FV747_12315</name>
    <name evidence="9" type="ORF">GHH22_12770</name>
</gene>
<evidence type="ECO:0000313" key="8">
    <source>
        <dbReference type="EMBL" id="EDO0986778.1"/>
    </source>
</evidence>
<dbReference type="Proteomes" id="UP000840039">
    <property type="component" value="Unassembled WGS sequence"/>
</dbReference>
<name>A0A3D7VK58_LISMN</name>
<sequence length="198" mass="21948">MITVVGIGPGDTNLVINEAKQVLSTAEIVYGSTRQLQEITELTTATPMLLPKKLADLKNIPHQNKNVVILASGDPLLYGIGNWALANFSEDVRIVPGISAIQMMFHRIQLPMNDCFITSSHGKTPNFDFLLQHEKIAMVTDTIIGPYEIAAEILQRGLKKILFIGENLSSKEERIHKLKPEQVAKKYDMNVVVIVDEG</sequence>
<dbReference type="CDD" id="cd11644">
    <property type="entry name" value="Precorrin-6Y-MT"/>
    <property type="match status" value="1"/>
</dbReference>
<dbReference type="PANTHER" id="PTHR43182:SF1">
    <property type="entry name" value="COBALT-PRECORRIN-7 C(5)-METHYLTRANSFERASE"/>
    <property type="match status" value="1"/>
</dbReference>
<reference evidence="7 11" key="2">
    <citation type="submission" date="2019-04" db="EMBL/GenBank/DDBJ databases">
        <authorList>
            <consortium name="GenomeTrakr network: Whole genome sequencing for foodborne pathogen traceback"/>
        </authorList>
    </citation>
    <scope>NUCLEOTIDE SEQUENCE [LARGE SCALE GENOMIC DNA]</scope>
    <source>
        <strain evidence="7 11">CFSAN072474</strain>
    </source>
</reference>
<reference evidence="9" key="4">
    <citation type="submission" date="2019-10" db="EMBL/GenBank/DDBJ databases">
        <authorList>
            <consortium name="NCBI Pathogen Detection Project"/>
        </authorList>
    </citation>
    <scope>NUCLEOTIDE SEQUENCE</scope>
    <source>
        <strain evidence="9">09CEB371LM</strain>
    </source>
</reference>
<evidence type="ECO:0000313" key="9">
    <source>
        <dbReference type="EMBL" id="HAA8054012.1"/>
    </source>
</evidence>
<dbReference type="EMBL" id="DAAEEB010000010">
    <property type="protein sequence ID" value="HAA8054012.1"/>
    <property type="molecule type" value="Genomic_DNA"/>
</dbReference>
<evidence type="ECO:0000256" key="4">
    <source>
        <dbReference type="ARBA" id="ARBA00022679"/>
    </source>
</evidence>
<dbReference type="InterPro" id="IPR035996">
    <property type="entry name" value="4pyrrol_Methylase_sf"/>
</dbReference>
<evidence type="ECO:0000256" key="1">
    <source>
        <dbReference type="ARBA" id="ARBA00004953"/>
    </source>
</evidence>
<dbReference type="Pfam" id="PF00590">
    <property type="entry name" value="TP_methylase"/>
    <property type="match status" value="1"/>
</dbReference>
<dbReference type="EMBL" id="AABEKY010000007">
    <property type="protein sequence ID" value="EAG9388255.1"/>
    <property type="molecule type" value="Genomic_DNA"/>
</dbReference>
<dbReference type="Proteomes" id="UP000467536">
    <property type="component" value="Unassembled WGS sequence"/>
</dbReference>
<dbReference type="InterPro" id="IPR000878">
    <property type="entry name" value="4pyrrol_Mease"/>
</dbReference>
<dbReference type="AlphaFoldDB" id="A0A3D7VK58"/>
<evidence type="ECO:0000256" key="5">
    <source>
        <dbReference type="ARBA" id="ARBA00022691"/>
    </source>
</evidence>
<dbReference type="InterPro" id="IPR014776">
    <property type="entry name" value="4pyrrole_Mease_sub2"/>
</dbReference>
<feature type="domain" description="Tetrapyrrole methylase" evidence="6">
    <location>
        <begin position="1"/>
        <end position="179"/>
    </location>
</feature>
<dbReference type="SUPFAM" id="SSF53790">
    <property type="entry name" value="Tetrapyrrole methylase"/>
    <property type="match status" value="1"/>
</dbReference>
<dbReference type="GO" id="GO:0008276">
    <property type="term" value="F:protein methyltransferase activity"/>
    <property type="evidence" value="ECO:0007669"/>
    <property type="project" value="InterPro"/>
</dbReference>
<protein>
    <submittedName>
        <fullName evidence="8">Cobalt-precorrin-7 (C(5))-methyltransferase</fullName>
        <ecNumber evidence="8">2.1.1.289</ecNumber>
    </submittedName>
</protein>
<dbReference type="GO" id="GO:0032259">
    <property type="term" value="P:methylation"/>
    <property type="evidence" value="ECO:0007669"/>
    <property type="project" value="UniProtKB-KW"/>
</dbReference>
<keyword evidence="5" id="KW-0949">S-adenosyl-L-methionine</keyword>
<evidence type="ECO:0000256" key="3">
    <source>
        <dbReference type="ARBA" id="ARBA00022603"/>
    </source>
</evidence>
<dbReference type="Gene3D" id="3.30.950.10">
    <property type="entry name" value="Methyltransferase, Cobalt-precorrin-4 Transmethylase, Domain 2"/>
    <property type="match status" value="1"/>
</dbReference>
<dbReference type="UniPathway" id="UPA00148"/>
<comment type="caution">
    <text evidence="8">The sequence shown here is derived from an EMBL/GenBank/DDBJ whole genome shotgun (WGS) entry which is preliminary data.</text>
</comment>
<organism evidence="8 10">
    <name type="scientific">Listeria monocytogenes</name>
    <dbReference type="NCBI Taxonomy" id="1639"/>
    <lineage>
        <taxon>Bacteria</taxon>
        <taxon>Bacillati</taxon>
        <taxon>Bacillota</taxon>
        <taxon>Bacilli</taxon>
        <taxon>Bacillales</taxon>
        <taxon>Listeriaceae</taxon>
        <taxon>Listeria</taxon>
    </lineage>
</organism>
<dbReference type="Gene3D" id="3.40.1010.10">
    <property type="entry name" value="Cobalt-precorrin-4 Transmethylase, Domain 1"/>
    <property type="match status" value="1"/>
</dbReference>
<proteinExistence type="predicted"/>
<dbReference type="GO" id="GO:0009236">
    <property type="term" value="P:cobalamin biosynthetic process"/>
    <property type="evidence" value="ECO:0007669"/>
    <property type="project" value="UniProtKB-UniPathway"/>
</dbReference>
<keyword evidence="2" id="KW-0169">Cobalamin biosynthesis</keyword>
<dbReference type="RefSeq" id="WP_003734687.1">
    <property type="nucleotide sequence ID" value="NZ_BBRP01000013.1"/>
</dbReference>
<evidence type="ECO:0000313" key="7">
    <source>
        <dbReference type="EMBL" id="EAG9388255.1"/>
    </source>
</evidence>
<comment type="pathway">
    <text evidence="1">Cofactor biosynthesis; adenosylcobalamin biosynthesis.</text>
</comment>
<dbReference type="PANTHER" id="PTHR43182">
    <property type="entry name" value="COBALT-PRECORRIN-6B C(15)-METHYLTRANSFERASE (DECARBOXYLATING)"/>
    <property type="match status" value="1"/>
</dbReference>
<dbReference type="InterPro" id="IPR050714">
    <property type="entry name" value="Cobalamin_biosynth_MTase"/>
</dbReference>
<keyword evidence="3 8" id="KW-0489">Methyltransferase</keyword>
<keyword evidence="4 8" id="KW-0808">Transferase</keyword>
<evidence type="ECO:0000313" key="11">
    <source>
        <dbReference type="Proteomes" id="UP000522199"/>
    </source>
</evidence>
<dbReference type="InterPro" id="IPR012818">
    <property type="entry name" value="CbiE"/>
</dbReference>
<reference evidence="8 10" key="3">
    <citation type="submission" date="2019-08" db="EMBL/GenBank/DDBJ databases">
        <authorList>
            <person name="Ashton P.M."/>
            <person name="Dallman T."/>
            <person name="Nair S."/>
            <person name="De Pinna E."/>
            <person name="Peters T."/>
            <person name="Grant K."/>
        </authorList>
    </citation>
    <scope>NUCLEOTIDE SEQUENCE [LARGE SCALE GENOMIC DNA]</scope>
    <source>
        <strain evidence="8 10">788324</strain>
    </source>
</reference>
<dbReference type="NCBIfam" id="TIGR02467">
    <property type="entry name" value="CbiE"/>
    <property type="match status" value="1"/>
</dbReference>
<evidence type="ECO:0000313" key="10">
    <source>
        <dbReference type="Proteomes" id="UP000467536"/>
    </source>
</evidence>
<dbReference type="Proteomes" id="UP000522199">
    <property type="component" value="Unassembled WGS sequence"/>
</dbReference>
<accession>A0A3D7VK58</accession>
<evidence type="ECO:0000256" key="2">
    <source>
        <dbReference type="ARBA" id="ARBA00022573"/>
    </source>
</evidence>
<dbReference type="EMBL" id="AANEHK010000012">
    <property type="protein sequence ID" value="EDO0986778.1"/>
    <property type="molecule type" value="Genomic_DNA"/>
</dbReference>
<dbReference type="NCBIfam" id="NF004456">
    <property type="entry name" value="PRK05787.1-4"/>
    <property type="match status" value="1"/>
</dbReference>